<dbReference type="GO" id="GO:0004497">
    <property type="term" value="F:monooxygenase activity"/>
    <property type="evidence" value="ECO:0007669"/>
    <property type="project" value="UniProtKB-KW"/>
</dbReference>
<gene>
    <name evidence="4" type="ordered locus">Deima_0408</name>
</gene>
<reference evidence="4 5" key="1">
    <citation type="journal article" date="2011" name="Stand. Genomic Sci.">
        <title>Complete genome sequence of Deinococcus maricopensis type strain (LB-34).</title>
        <authorList>
            <person name="Pukall R."/>
            <person name="Zeytun A."/>
            <person name="Lucas S."/>
            <person name="Lapidus A."/>
            <person name="Hammon N."/>
            <person name="Deshpande S."/>
            <person name="Nolan M."/>
            <person name="Cheng J.F."/>
            <person name="Pitluck S."/>
            <person name="Liolios K."/>
            <person name="Pagani I."/>
            <person name="Mikhailova N."/>
            <person name="Ivanova N."/>
            <person name="Mavromatis K."/>
            <person name="Pati A."/>
            <person name="Tapia R."/>
            <person name="Han C."/>
            <person name="Goodwin L."/>
            <person name="Chen A."/>
            <person name="Palaniappan K."/>
            <person name="Land M."/>
            <person name="Hauser L."/>
            <person name="Chang Y.J."/>
            <person name="Jeffries C.D."/>
            <person name="Brambilla E.M."/>
            <person name="Rohde M."/>
            <person name="Goker M."/>
            <person name="Detter J.C."/>
            <person name="Woyke T."/>
            <person name="Bristow J."/>
            <person name="Eisen J.A."/>
            <person name="Markowitz V."/>
            <person name="Hugenholtz P."/>
            <person name="Kyrpides N.C."/>
            <person name="Klenk H.P."/>
        </authorList>
    </citation>
    <scope>NUCLEOTIDE SEQUENCE [LARGE SCALE GENOMIC DNA]</scope>
    <source>
        <strain evidence="5">DSM 21211 / LMG 22137 / NRRL B-23946 / LB-34</strain>
    </source>
</reference>
<protein>
    <submittedName>
        <fullName evidence="4">Monooxygenase FAD-binding protein</fullName>
    </submittedName>
</protein>
<dbReference type="HOGENOM" id="CLU_009665_19_5_0"/>
<dbReference type="Proteomes" id="UP000008635">
    <property type="component" value="Chromosome"/>
</dbReference>
<dbReference type="AlphaFoldDB" id="E8U4S9"/>
<dbReference type="OrthoDB" id="9766816at2"/>
<name>E8U4S9_DEIML</name>
<keyword evidence="2 4" id="KW-0503">Monooxygenase</keyword>
<reference evidence="5" key="2">
    <citation type="submission" date="2011-01" db="EMBL/GenBank/DDBJ databases">
        <title>The complete genome of Deinococcus maricopensis DSM 21211.</title>
        <authorList>
            <consortium name="US DOE Joint Genome Institute (JGI-PGF)"/>
            <person name="Lucas S."/>
            <person name="Copeland A."/>
            <person name="Lapidus A."/>
            <person name="Goodwin L."/>
            <person name="Pitluck S."/>
            <person name="Kyrpides N."/>
            <person name="Mavromatis K."/>
            <person name="Pagani I."/>
            <person name="Ivanova N."/>
            <person name="Ovchinnikova G."/>
            <person name="Zeytun A."/>
            <person name="Detter J.C."/>
            <person name="Han C."/>
            <person name="Land M."/>
            <person name="Hauser L."/>
            <person name="Markowitz V."/>
            <person name="Cheng J.-F."/>
            <person name="Hugenholtz P."/>
            <person name="Woyke T."/>
            <person name="Wu D."/>
            <person name="Pukall R."/>
            <person name="Gehrich-Schroeter G."/>
            <person name="Brambilla E."/>
            <person name="Klenk H.-P."/>
            <person name="Eisen J.A."/>
        </authorList>
    </citation>
    <scope>NUCLEOTIDE SEQUENCE [LARGE SCALE GENOMIC DNA]</scope>
    <source>
        <strain evidence="5">DSM 21211 / LMG 22137 / NRRL B-23946 / LB-34</strain>
    </source>
</reference>
<organism evidence="4 5">
    <name type="scientific">Deinococcus maricopensis (strain DSM 21211 / LMG 22137 / NRRL B-23946 / LB-34)</name>
    <dbReference type="NCBI Taxonomy" id="709986"/>
    <lineage>
        <taxon>Bacteria</taxon>
        <taxon>Thermotogati</taxon>
        <taxon>Deinococcota</taxon>
        <taxon>Deinococci</taxon>
        <taxon>Deinococcales</taxon>
        <taxon>Deinococcaceae</taxon>
        <taxon>Deinococcus</taxon>
    </lineage>
</organism>
<dbReference type="InterPro" id="IPR050493">
    <property type="entry name" value="FAD-dep_Monooxygenase_BioMet"/>
</dbReference>
<dbReference type="GO" id="GO:0071949">
    <property type="term" value="F:FAD binding"/>
    <property type="evidence" value="ECO:0007669"/>
    <property type="project" value="InterPro"/>
</dbReference>
<evidence type="ECO:0000256" key="2">
    <source>
        <dbReference type="ARBA" id="ARBA00023033"/>
    </source>
</evidence>
<proteinExistence type="predicted"/>
<dbReference type="Pfam" id="PF01494">
    <property type="entry name" value="FAD_binding_3"/>
    <property type="match status" value="1"/>
</dbReference>
<dbReference type="STRING" id="709986.Deima_0408"/>
<accession>E8U4S9</accession>
<dbReference type="PANTHER" id="PTHR13789:SF309">
    <property type="entry name" value="PUTATIVE (AFU_ORTHOLOGUE AFUA_6G14510)-RELATED"/>
    <property type="match status" value="1"/>
</dbReference>
<dbReference type="PRINTS" id="PR00420">
    <property type="entry name" value="RNGMNOXGNASE"/>
</dbReference>
<dbReference type="RefSeq" id="WP_013555573.1">
    <property type="nucleotide sequence ID" value="NC_014958.1"/>
</dbReference>
<dbReference type="KEGG" id="dmr:Deima_0408"/>
<feature type="domain" description="FAD-binding" evidence="3">
    <location>
        <begin position="2"/>
        <end position="326"/>
    </location>
</feature>
<dbReference type="InterPro" id="IPR036188">
    <property type="entry name" value="FAD/NAD-bd_sf"/>
</dbReference>
<dbReference type="SUPFAM" id="SSF54373">
    <property type="entry name" value="FAD-linked reductases, C-terminal domain"/>
    <property type="match status" value="1"/>
</dbReference>
<dbReference type="SUPFAM" id="SSF51905">
    <property type="entry name" value="FAD/NAD(P)-binding domain"/>
    <property type="match status" value="1"/>
</dbReference>
<sequence length="376" mass="41102">MNVQIIGAGIGGLAFARALHRRGLNAQVYEAQPHLRSLGGGLLIPPNSARVLERLGIQAVLDTHGVPLRDMQILDHHGRLLYKRDQDAVAAQFGRGLYSVARTALHRALAASLPDGAVQVGHPLTRLEHHFDGVSAFFSTGREVQSDVLIAADGRDSRARQLLFPETHLAPTGQVAYRGMTRLDPFDDWRDSFVEFWGVGRRFTFFRMGDGVTYWHAPLHEGAAGGRALRKSEVLRAYRDFPLQVTELIAATDEAHLTHVSLADLSPMPAWWRGRVALLGDAAHATSPNLGQGAAQALEDADALADLLALEDDFKTAFRQYQAAREGAANTAVAESRQLGEIGQAGGPARWLRNVGLALSPDLARRRLEAFYEQRP</sequence>
<keyword evidence="1" id="KW-0560">Oxidoreductase</keyword>
<dbReference type="Gene3D" id="3.50.50.60">
    <property type="entry name" value="FAD/NAD(P)-binding domain"/>
    <property type="match status" value="1"/>
</dbReference>
<dbReference type="eggNOG" id="COG0654">
    <property type="taxonomic scope" value="Bacteria"/>
</dbReference>
<dbReference type="EMBL" id="CP002454">
    <property type="protein sequence ID" value="ADV66068.1"/>
    <property type="molecule type" value="Genomic_DNA"/>
</dbReference>
<dbReference type="InterPro" id="IPR002938">
    <property type="entry name" value="FAD-bd"/>
</dbReference>
<evidence type="ECO:0000313" key="4">
    <source>
        <dbReference type="EMBL" id="ADV66068.1"/>
    </source>
</evidence>
<keyword evidence="5" id="KW-1185">Reference proteome</keyword>
<evidence type="ECO:0000256" key="1">
    <source>
        <dbReference type="ARBA" id="ARBA00023002"/>
    </source>
</evidence>
<dbReference type="PANTHER" id="PTHR13789">
    <property type="entry name" value="MONOOXYGENASE"/>
    <property type="match status" value="1"/>
</dbReference>
<evidence type="ECO:0000259" key="3">
    <source>
        <dbReference type="Pfam" id="PF01494"/>
    </source>
</evidence>
<evidence type="ECO:0000313" key="5">
    <source>
        <dbReference type="Proteomes" id="UP000008635"/>
    </source>
</evidence>